<dbReference type="Pfam" id="PF19611">
    <property type="entry name" value="DUF6116"/>
    <property type="match status" value="1"/>
</dbReference>
<evidence type="ECO:0000313" key="2">
    <source>
        <dbReference type="EMBL" id="PLW71004.1"/>
    </source>
</evidence>
<feature type="transmembrane region" description="Helical" evidence="1">
    <location>
        <begin position="19"/>
        <end position="36"/>
    </location>
</feature>
<keyword evidence="3" id="KW-1185">Reference proteome</keyword>
<keyword evidence="1" id="KW-1133">Transmembrane helix</keyword>
<gene>
    <name evidence="2" type="ORF">C0039_00795</name>
</gene>
<evidence type="ECO:0000256" key="1">
    <source>
        <dbReference type="SAM" id="Phobius"/>
    </source>
</evidence>
<dbReference type="InterPro" id="IPR046119">
    <property type="entry name" value="DUF6116"/>
</dbReference>
<accession>A0A2N5X932</accession>
<dbReference type="OrthoDB" id="5741597at2"/>
<proteinExistence type="predicted"/>
<dbReference type="Proteomes" id="UP000235005">
    <property type="component" value="Unassembled WGS sequence"/>
</dbReference>
<organism evidence="2 3">
    <name type="scientific">Pseudohalioglobus lutimaris</name>
    <dbReference type="NCBI Taxonomy" id="1737061"/>
    <lineage>
        <taxon>Bacteria</taxon>
        <taxon>Pseudomonadati</taxon>
        <taxon>Pseudomonadota</taxon>
        <taxon>Gammaproteobacteria</taxon>
        <taxon>Cellvibrionales</taxon>
        <taxon>Halieaceae</taxon>
        <taxon>Pseudohalioglobus</taxon>
    </lineage>
</organism>
<reference evidence="2 3" key="1">
    <citation type="submission" date="2018-01" db="EMBL/GenBank/DDBJ databases">
        <title>The draft genome sequence of Halioglobus lutimaris HF004.</title>
        <authorList>
            <person name="Du Z.-J."/>
            <person name="Shi M.-J."/>
        </authorList>
    </citation>
    <scope>NUCLEOTIDE SEQUENCE [LARGE SCALE GENOMIC DNA]</scope>
    <source>
        <strain evidence="2 3">HF004</strain>
    </source>
</reference>
<comment type="caution">
    <text evidence="2">The sequence shown here is derived from an EMBL/GenBank/DDBJ whole genome shotgun (WGS) entry which is preliminary data.</text>
</comment>
<dbReference type="EMBL" id="PKUS01000001">
    <property type="protein sequence ID" value="PLW71004.1"/>
    <property type="molecule type" value="Genomic_DNA"/>
</dbReference>
<keyword evidence="1" id="KW-0472">Membrane</keyword>
<name>A0A2N5X932_9GAMM</name>
<sequence>MARGGVIGVVAKWASRLRFPYLLLITGLLFVVNLFIPDVVPFADEIIMGLVTVFLANLKKKPQDSAAEGKNKEAWKNRQR</sequence>
<protein>
    <submittedName>
        <fullName evidence="2">Uncharacterized protein</fullName>
    </submittedName>
</protein>
<dbReference type="AlphaFoldDB" id="A0A2N5X932"/>
<evidence type="ECO:0000313" key="3">
    <source>
        <dbReference type="Proteomes" id="UP000235005"/>
    </source>
</evidence>
<keyword evidence="1" id="KW-0812">Transmembrane</keyword>